<dbReference type="PROSITE" id="PS00675">
    <property type="entry name" value="SIGMA54_INTERACT_1"/>
    <property type="match status" value="1"/>
</dbReference>
<dbReference type="GO" id="GO:0022857">
    <property type="term" value="F:transmembrane transporter activity"/>
    <property type="evidence" value="ECO:0007669"/>
    <property type="project" value="TreeGrafter"/>
</dbReference>
<dbReference type="STRING" id="484498.SAMN05421686_105179"/>
<evidence type="ECO:0000313" key="5">
    <source>
        <dbReference type="EMBL" id="SIS85367.1"/>
    </source>
</evidence>
<reference evidence="6" key="1">
    <citation type="submission" date="2017-01" db="EMBL/GenBank/DDBJ databases">
        <authorList>
            <person name="Varghese N."/>
            <person name="Submissions S."/>
        </authorList>
    </citation>
    <scope>NUCLEOTIDE SEQUENCE [LARGE SCALE GENOMIC DNA]</scope>
    <source>
        <strain evidence="6">DSM 24913</strain>
    </source>
</reference>
<dbReference type="InterPro" id="IPR025662">
    <property type="entry name" value="Sigma_54_int_dom_ATP-bd_1"/>
</dbReference>
<evidence type="ECO:0000256" key="2">
    <source>
        <dbReference type="ARBA" id="ARBA00022741"/>
    </source>
</evidence>
<evidence type="ECO:0000256" key="1">
    <source>
        <dbReference type="ARBA" id="ARBA00022448"/>
    </source>
</evidence>
<organism evidence="5 6">
    <name type="scientific">Thalassolituus maritimus</name>
    <dbReference type="NCBI Taxonomy" id="484498"/>
    <lineage>
        <taxon>Bacteria</taxon>
        <taxon>Pseudomonadati</taxon>
        <taxon>Pseudomonadota</taxon>
        <taxon>Gammaproteobacteria</taxon>
        <taxon>Oceanospirillales</taxon>
        <taxon>Oceanospirillaceae</taxon>
        <taxon>Thalassolituus</taxon>
    </lineage>
</organism>
<dbReference type="PANTHER" id="PTHR24220">
    <property type="entry name" value="IMPORT ATP-BINDING PROTEIN"/>
    <property type="match status" value="1"/>
</dbReference>
<dbReference type="InterPro" id="IPR003593">
    <property type="entry name" value="AAA+_ATPase"/>
</dbReference>
<dbReference type="AlphaFoldDB" id="A0A1N7MH34"/>
<dbReference type="InterPro" id="IPR017911">
    <property type="entry name" value="MacB-like_ATP-bd"/>
</dbReference>
<accession>A0A1N7MH34</accession>
<dbReference type="InterPro" id="IPR003439">
    <property type="entry name" value="ABC_transporter-like_ATP-bd"/>
</dbReference>
<keyword evidence="1" id="KW-0813">Transport</keyword>
<proteinExistence type="predicted"/>
<dbReference type="PANTHER" id="PTHR24220:SF611">
    <property type="entry name" value="ATP-BINDING COMPONENT OF ABC TRANSPORTER-RELATED"/>
    <property type="match status" value="1"/>
</dbReference>
<dbReference type="InterPro" id="IPR015854">
    <property type="entry name" value="ABC_transpr_LolD-like"/>
</dbReference>
<dbReference type="Pfam" id="PF00005">
    <property type="entry name" value="ABC_tran"/>
    <property type="match status" value="1"/>
</dbReference>
<name>A0A1N7MH34_9GAMM</name>
<dbReference type="Gene3D" id="3.40.50.300">
    <property type="entry name" value="P-loop containing nucleotide triphosphate hydrolases"/>
    <property type="match status" value="1"/>
</dbReference>
<evidence type="ECO:0000256" key="3">
    <source>
        <dbReference type="ARBA" id="ARBA00022840"/>
    </source>
</evidence>
<feature type="domain" description="ABC transporter" evidence="4">
    <location>
        <begin position="3"/>
        <end position="219"/>
    </location>
</feature>
<sequence length="221" mass="24687">MSVVLQDLIFSYHDHDTLLNISRWEVAAGEKVFLQGESGSGKSTLLNLIAGILPATSGQITLLDERVDQLNQRQRDRFRAGNIGYIFQQFNLIPYLNAVDNILLANEFSKKVKRNGIARAQELLEQLKLPDSVWRLPGQSLSIGQQQRVAIARALFNSPRLIIADEPTSALDQKNRIAFMTTLMDLCDAYQSTLIFVSHDPTLACDFDRTDVLADINRAGA</sequence>
<dbReference type="GO" id="GO:0005524">
    <property type="term" value="F:ATP binding"/>
    <property type="evidence" value="ECO:0007669"/>
    <property type="project" value="UniProtKB-KW"/>
</dbReference>
<keyword evidence="3 5" id="KW-0067">ATP-binding</keyword>
<dbReference type="CDD" id="cd03255">
    <property type="entry name" value="ABC_MJ0796_LolCDE_FtsE"/>
    <property type="match status" value="1"/>
</dbReference>
<dbReference type="GO" id="GO:0016887">
    <property type="term" value="F:ATP hydrolysis activity"/>
    <property type="evidence" value="ECO:0007669"/>
    <property type="project" value="InterPro"/>
</dbReference>
<dbReference type="RefSeq" id="WP_076515516.1">
    <property type="nucleotide sequence ID" value="NZ_FTOH01000005.1"/>
</dbReference>
<dbReference type="OrthoDB" id="9802264at2"/>
<protein>
    <submittedName>
        <fullName evidence="5">Putative ABC transport system ATP-binding protein</fullName>
    </submittedName>
</protein>
<dbReference type="PROSITE" id="PS50893">
    <property type="entry name" value="ABC_TRANSPORTER_2"/>
    <property type="match status" value="1"/>
</dbReference>
<keyword evidence="6" id="KW-1185">Reference proteome</keyword>
<dbReference type="Proteomes" id="UP000185639">
    <property type="component" value="Unassembled WGS sequence"/>
</dbReference>
<evidence type="ECO:0000259" key="4">
    <source>
        <dbReference type="PROSITE" id="PS50893"/>
    </source>
</evidence>
<dbReference type="InterPro" id="IPR027417">
    <property type="entry name" value="P-loop_NTPase"/>
</dbReference>
<keyword evidence="2" id="KW-0547">Nucleotide-binding</keyword>
<evidence type="ECO:0000313" key="6">
    <source>
        <dbReference type="Proteomes" id="UP000185639"/>
    </source>
</evidence>
<dbReference type="GO" id="GO:0005886">
    <property type="term" value="C:plasma membrane"/>
    <property type="evidence" value="ECO:0007669"/>
    <property type="project" value="TreeGrafter"/>
</dbReference>
<gene>
    <name evidence="5" type="ORF">SAMN05421686_105179</name>
</gene>
<dbReference type="EMBL" id="FTOH01000005">
    <property type="protein sequence ID" value="SIS85367.1"/>
    <property type="molecule type" value="Genomic_DNA"/>
</dbReference>
<dbReference type="SMART" id="SM00382">
    <property type="entry name" value="AAA"/>
    <property type="match status" value="1"/>
</dbReference>
<dbReference type="SUPFAM" id="SSF52540">
    <property type="entry name" value="P-loop containing nucleoside triphosphate hydrolases"/>
    <property type="match status" value="1"/>
</dbReference>